<reference evidence="2" key="1">
    <citation type="submission" date="2021-01" db="EMBL/GenBank/DDBJ databases">
        <authorList>
            <person name="Corre E."/>
            <person name="Pelletier E."/>
            <person name="Niang G."/>
            <person name="Scheremetjew M."/>
            <person name="Finn R."/>
            <person name="Kale V."/>
            <person name="Holt S."/>
            <person name="Cochrane G."/>
            <person name="Meng A."/>
            <person name="Brown T."/>
            <person name="Cohen L."/>
        </authorList>
    </citation>
    <scope>NUCLEOTIDE SEQUENCE</scope>
    <source>
        <strain evidence="2">Ras09</strain>
    </source>
</reference>
<name>A0A7S3FRI3_9SPIT</name>
<gene>
    <name evidence="2" type="ORF">SRAS04492_LOCUS596</name>
</gene>
<accession>A0A7S3FRI3</accession>
<feature type="transmembrane region" description="Helical" evidence="1">
    <location>
        <begin position="84"/>
        <end position="113"/>
    </location>
</feature>
<evidence type="ECO:0008006" key="3">
    <source>
        <dbReference type="Google" id="ProtNLM"/>
    </source>
</evidence>
<organism evidence="2">
    <name type="scientific">Strombidium rassoulzadegani</name>
    <dbReference type="NCBI Taxonomy" id="1082188"/>
    <lineage>
        <taxon>Eukaryota</taxon>
        <taxon>Sar</taxon>
        <taxon>Alveolata</taxon>
        <taxon>Ciliophora</taxon>
        <taxon>Intramacronucleata</taxon>
        <taxon>Spirotrichea</taxon>
        <taxon>Oligotrichia</taxon>
        <taxon>Strombidiidae</taxon>
        <taxon>Strombidium</taxon>
    </lineage>
</organism>
<dbReference type="EMBL" id="HBIA01001185">
    <property type="protein sequence ID" value="CAE0228812.1"/>
    <property type="molecule type" value="Transcribed_RNA"/>
</dbReference>
<dbReference type="AlphaFoldDB" id="A0A7S3FRI3"/>
<keyword evidence="1" id="KW-0812">Transmembrane</keyword>
<sequence>MPPKHLQPTSYTNIAVYILRVALIFTLLGFGYLMITEHGERNYNMYLHSLRKMYLPKSKPGDASPLGMSWNDLNMSMITLEGGLFVAAGVLLMVQADLLSGLVLVVASAFLMVSKDNVWIKSDVSAITRENNLRLERFCRDVSVIGVGVMLIGGYFMPEKHKIKTAASQEDSE</sequence>
<evidence type="ECO:0000313" key="2">
    <source>
        <dbReference type="EMBL" id="CAE0228812.1"/>
    </source>
</evidence>
<keyword evidence="1" id="KW-0472">Membrane</keyword>
<evidence type="ECO:0000256" key="1">
    <source>
        <dbReference type="SAM" id="Phobius"/>
    </source>
</evidence>
<proteinExistence type="predicted"/>
<feature type="transmembrane region" description="Helical" evidence="1">
    <location>
        <begin position="14"/>
        <end position="35"/>
    </location>
</feature>
<keyword evidence="1" id="KW-1133">Transmembrane helix</keyword>
<protein>
    <recommendedName>
        <fullName evidence="3">DoxX family protein</fullName>
    </recommendedName>
</protein>